<dbReference type="CDD" id="cd01335">
    <property type="entry name" value="Radical_SAM"/>
    <property type="match status" value="1"/>
</dbReference>
<keyword evidence="8" id="KW-1185">Reference proteome</keyword>
<evidence type="ECO:0000256" key="1">
    <source>
        <dbReference type="ARBA" id="ARBA00001966"/>
    </source>
</evidence>
<evidence type="ECO:0000313" key="7">
    <source>
        <dbReference type="EMBL" id="TCK07176.1"/>
    </source>
</evidence>
<organism evidence="7 8">
    <name type="scientific">Marinobacterium mangrovicola</name>
    <dbReference type="NCBI Taxonomy" id="1476959"/>
    <lineage>
        <taxon>Bacteria</taxon>
        <taxon>Pseudomonadati</taxon>
        <taxon>Pseudomonadota</taxon>
        <taxon>Gammaproteobacteria</taxon>
        <taxon>Oceanospirillales</taxon>
        <taxon>Oceanospirillaceae</taxon>
        <taxon>Marinobacterium</taxon>
    </lineage>
</organism>
<evidence type="ECO:0000313" key="8">
    <source>
        <dbReference type="Proteomes" id="UP000294546"/>
    </source>
</evidence>
<evidence type="ECO:0000256" key="3">
    <source>
        <dbReference type="ARBA" id="ARBA00022723"/>
    </source>
</evidence>
<dbReference type="Pfam" id="PF04055">
    <property type="entry name" value="Radical_SAM"/>
    <property type="match status" value="1"/>
</dbReference>
<dbReference type="Gene3D" id="3.80.30.20">
    <property type="entry name" value="tm_1862 like domain"/>
    <property type="match status" value="1"/>
</dbReference>
<dbReference type="InterPro" id="IPR007197">
    <property type="entry name" value="rSAM"/>
</dbReference>
<dbReference type="AlphaFoldDB" id="A0A4V2PE01"/>
<reference evidence="7 8" key="1">
    <citation type="submission" date="2019-03" db="EMBL/GenBank/DDBJ databases">
        <title>Genomic Encyclopedia of Archaeal and Bacterial Type Strains, Phase II (KMG-II): from individual species to whole genera.</title>
        <authorList>
            <person name="Goeker M."/>
        </authorList>
    </citation>
    <scope>NUCLEOTIDE SEQUENCE [LARGE SCALE GENOMIC DNA]</scope>
    <source>
        <strain evidence="7 8">DSM 27697</strain>
    </source>
</reference>
<keyword evidence="2" id="KW-0949">S-adenosyl-L-methionine</keyword>
<evidence type="ECO:0000259" key="6">
    <source>
        <dbReference type="SMART" id="SM00729"/>
    </source>
</evidence>
<dbReference type="SFLD" id="SFLDG01082">
    <property type="entry name" value="B12-binding_domain_containing"/>
    <property type="match status" value="1"/>
</dbReference>
<dbReference type="InterPro" id="IPR058240">
    <property type="entry name" value="rSAM_sf"/>
</dbReference>
<dbReference type="RefSeq" id="WP_132291323.1">
    <property type="nucleotide sequence ID" value="NZ_SMFU01000008.1"/>
</dbReference>
<dbReference type="GO" id="GO:0003824">
    <property type="term" value="F:catalytic activity"/>
    <property type="evidence" value="ECO:0007669"/>
    <property type="project" value="InterPro"/>
</dbReference>
<dbReference type="SUPFAM" id="SSF102114">
    <property type="entry name" value="Radical SAM enzymes"/>
    <property type="match status" value="1"/>
</dbReference>
<accession>A0A4V2PE01</accession>
<name>A0A4V2PE01_9GAMM</name>
<dbReference type="OrthoDB" id="9801424at2"/>
<gene>
    <name evidence="7" type="ORF">CLV83_2034</name>
</gene>
<dbReference type="InterPro" id="IPR023404">
    <property type="entry name" value="rSAM_horseshoe"/>
</dbReference>
<dbReference type="EMBL" id="SMFU01000008">
    <property type="protein sequence ID" value="TCK07176.1"/>
    <property type="molecule type" value="Genomic_DNA"/>
</dbReference>
<evidence type="ECO:0000256" key="5">
    <source>
        <dbReference type="ARBA" id="ARBA00023014"/>
    </source>
</evidence>
<comment type="caution">
    <text evidence="7">The sequence shown here is derived from an EMBL/GenBank/DDBJ whole genome shotgun (WGS) entry which is preliminary data.</text>
</comment>
<dbReference type="GO" id="GO:0046872">
    <property type="term" value="F:metal ion binding"/>
    <property type="evidence" value="ECO:0007669"/>
    <property type="project" value="UniProtKB-KW"/>
</dbReference>
<dbReference type="PANTHER" id="PTHR43409">
    <property type="entry name" value="ANAEROBIC MAGNESIUM-PROTOPORPHYRIN IX MONOMETHYL ESTER CYCLASE-RELATED"/>
    <property type="match status" value="1"/>
</dbReference>
<dbReference type="InterPro" id="IPR051198">
    <property type="entry name" value="BchE-like"/>
</dbReference>
<keyword evidence="3" id="KW-0479">Metal-binding</keyword>
<sequence length="447" mass="51336">MDRIFCISAGQLIVKKSDTVINRQNRYLNYGLLSLATELRKSGWNALQIQGLFESPIETVKKCIDFGFCNLSTLPFLISVPSFYAISWVNEFISLIKEINSSVKIIIGGRWVIADRSDLMQSLVPDADIVVPGLADRNITRIVESCLSFEFEKLKIPVSTLKNSLDYNLLYERELYQPSLEVSRGCGMGCSFCQEKNEPLQRLKSSSIIIDEAKSILIDDNLNKMNIYFESSMFIPTRSWVESLKEKREHELLFFDWRSESRVDTINLKLVKHLAEAGLKVLDLGLESASKSQLIRMGKTRNAALYLDRASRLLKECHVNGIFVKINILLFAGETSETISETIEWLMLHRQYIKGVSVGPLIVFGWECNTEDYIKELQSYGASRSHMPTEGVQHINLSDEIDHGKAIDISKEISEEFMTKEDYFYLKSFSYFSRDYRFEDFKNDLTR</sequence>
<feature type="domain" description="Elp3/MiaA/NifB-like radical SAM core" evidence="6">
    <location>
        <begin position="176"/>
        <end position="379"/>
    </location>
</feature>
<evidence type="ECO:0000256" key="4">
    <source>
        <dbReference type="ARBA" id="ARBA00023004"/>
    </source>
</evidence>
<dbReference type="Proteomes" id="UP000294546">
    <property type="component" value="Unassembled WGS sequence"/>
</dbReference>
<protein>
    <submittedName>
        <fullName evidence="7">Radical SAM superfamily enzyme YgiQ (UPF0313 family)</fullName>
    </submittedName>
</protein>
<comment type="cofactor">
    <cofactor evidence="1">
        <name>[4Fe-4S] cluster</name>
        <dbReference type="ChEBI" id="CHEBI:49883"/>
    </cofactor>
</comment>
<keyword evidence="4" id="KW-0408">Iron</keyword>
<proteinExistence type="predicted"/>
<dbReference type="Gene3D" id="3.40.50.280">
    <property type="entry name" value="Cobalamin-binding domain"/>
    <property type="match status" value="1"/>
</dbReference>
<keyword evidence="5" id="KW-0411">Iron-sulfur</keyword>
<dbReference type="SMART" id="SM00729">
    <property type="entry name" value="Elp3"/>
    <property type="match status" value="1"/>
</dbReference>
<evidence type="ECO:0000256" key="2">
    <source>
        <dbReference type="ARBA" id="ARBA00022691"/>
    </source>
</evidence>
<dbReference type="GO" id="GO:0051536">
    <property type="term" value="F:iron-sulfur cluster binding"/>
    <property type="evidence" value="ECO:0007669"/>
    <property type="project" value="UniProtKB-KW"/>
</dbReference>
<dbReference type="InterPro" id="IPR006638">
    <property type="entry name" value="Elp3/MiaA/NifB-like_rSAM"/>
</dbReference>
<dbReference type="SFLD" id="SFLDS00029">
    <property type="entry name" value="Radical_SAM"/>
    <property type="match status" value="1"/>
</dbReference>